<dbReference type="InterPro" id="IPR001608">
    <property type="entry name" value="Ala_racemase_N"/>
</dbReference>
<evidence type="ECO:0000256" key="1">
    <source>
        <dbReference type="ARBA" id="ARBA00022898"/>
    </source>
</evidence>
<keyword evidence="7" id="KW-1185">Reference proteome</keyword>
<evidence type="ECO:0000313" key="7">
    <source>
        <dbReference type="Proteomes" id="UP000475545"/>
    </source>
</evidence>
<dbReference type="NCBIfam" id="TIGR00044">
    <property type="entry name" value="YggS family pyridoxal phosphate-dependent enzyme"/>
    <property type="match status" value="1"/>
</dbReference>
<evidence type="ECO:0000259" key="5">
    <source>
        <dbReference type="Pfam" id="PF01168"/>
    </source>
</evidence>
<dbReference type="Proteomes" id="UP000475545">
    <property type="component" value="Unassembled WGS sequence"/>
</dbReference>
<protein>
    <recommendedName>
        <fullName evidence="2">Pyridoxal phosphate homeostasis protein</fullName>
        <shortName evidence="2">PLP homeostasis protein</shortName>
    </recommendedName>
</protein>
<gene>
    <name evidence="6" type="ORF">GIY30_07135</name>
</gene>
<comment type="function">
    <text evidence="2">Pyridoxal 5'-phosphate (PLP)-binding protein, which is involved in PLP homeostasis.</text>
</comment>
<dbReference type="PIRSF" id="PIRSF004848">
    <property type="entry name" value="YBL036c_PLPDEIII"/>
    <property type="match status" value="1"/>
</dbReference>
<dbReference type="PANTHER" id="PTHR10146">
    <property type="entry name" value="PROLINE SYNTHETASE CO-TRANSCRIBED BACTERIAL HOMOLOG PROTEIN"/>
    <property type="match status" value="1"/>
</dbReference>
<feature type="modified residue" description="N6-(pyridoxal phosphate)lysine" evidence="2 3">
    <location>
        <position position="47"/>
    </location>
</feature>
<dbReference type="Gene3D" id="3.20.20.10">
    <property type="entry name" value="Alanine racemase"/>
    <property type="match status" value="1"/>
</dbReference>
<dbReference type="InterPro" id="IPR029066">
    <property type="entry name" value="PLP-binding_barrel"/>
</dbReference>
<comment type="caution">
    <text evidence="6">The sequence shown here is derived from an EMBL/GenBank/DDBJ whole genome shotgun (WGS) entry which is preliminary data.</text>
</comment>
<keyword evidence="1 2" id="KW-0663">Pyridoxal phosphate</keyword>
<dbReference type="GO" id="GO:0030170">
    <property type="term" value="F:pyridoxal phosphate binding"/>
    <property type="evidence" value="ECO:0007669"/>
    <property type="project" value="UniProtKB-UniRule"/>
</dbReference>
<evidence type="ECO:0000313" key="6">
    <source>
        <dbReference type="EMBL" id="MXP21126.1"/>
    </source>
</evidence>
<dbReference type="HAMAP" id="MF_02087">
    <property type="entry name" value="PLP_homeostasis"/>
    <property type="match status" value="1"/>
</dbReference>
<comment type="similarity">
    <text evidence="2 4">Belongs to the pyridoxal phosphate-binding protein YggS/PROSC family.</text>
</comment>
<name>A0A6L7GML6_9ACTN</name>
<dbReference type="AlphaFoldDB" id="A0A6L7GML6"/>
<evidence type="ECO:0000256" key="3">
    <source>
        <dbReference type="PIRSR" id="PIRSR004848-1"/>
    </source>
</evidence>
<dbReference type="RefSeq" id="WP_160901166.1">
    <property type="nucleotide sequence ID" value="NZ_CP102850.1"/>
</dbReference>
<evidence type="ECO:0000256" key="2">
    <source>
        <dbReference type="HAMAP-Rule" id="MF_02087"/>
    </source>
</evidence>
<organism evidence="6 7">
    <name type="scientific">Gordonia mangrovi</name>
    <dbReference type="NCBI Taxonomy" id="2665643"/>
    <lineage>
        <taxon>Bacteria</taxon>
        <taxon>Bacillati</taxon>
        <taxon>Actinomycetota</taxon>
        <taxon>Actinomycetes</taxon>
        <taxon>Mycobacteriales</taxon>
        <taxon>Gordoniaceae</taxon>
        <taxon>Gordonia</taxon>
    </lineage>
</organism>
<dbReference type="PANTHER" id="PTHR10146:SF14">
    <property type="entry name" value="PYRIDOXAL PHOSPHATE HOMEOSTASIS PROTEIN"/>
    <property type="match status" value="1"/>
</dbReference>
<comment type="cofactor">
    <cofactor evidence="3">
        <name>pyridoxal 5'-phosphate</name>
        <dbReference type="ChEBI" id="CHEBI:597326"/>
    </cofactor>
</comment>
<proteinExistence type="inferred from homology"/>
<sequence>MSGSESPGVARRAELARGYAAARERLDAAVTAAGRSRGDVELLVVTKFFPAVDVRHLIDLGVRTFGESREPEASRKIDEIRTGGADDAAVAAAEFDMIGSVQSKKAKSVARWARTVHSVDRAKVVDALSAGAEAALDAGTRSADLHILLQVSLDGDPQRGGVTVEDLPALAEHVRGAGGLALRGLMAIAPVEGAAEQWMARAQQIHTDFLVDHPDARELSAGMSGDLEEAVAHGSTCVRVGTAIMGRRPLVSQ</sequence>
<evidence type="ECO:0000256" key="4">
    <source>
        <dbReference type="RuleBase" id="RU004514"/>
    </source>
</evidence>
<dbReference type="EMBL" id="WMBR01000001">
    <property type="protein sequence ID" value="MXP21126.1"/>
    <property type="molecule type" value="Genomic_DNA"/>
</dbReference>
<dbReference type="SUPFAM" id="SSF51419">
    <property type="entry name" value="PLP-binding barrel"/>
    <property type="match status" value="1"/>
</dbReference>
<dbReference type="InterPro" id="IPR011078">
    <property type="entry name" value="PyrdxlP_homeostasis"/>
</dbReference>
<feature type="domain" description="Alanine racemase N-terminal" evidence="5">
    <location>
        <begin position="38"/>
        <end position="249"/>
    </location>
</feature>
<dbReference type="Pfam" id="PF01168">
    <property type="entry name" value="Ala_racemase_N"/>
    <property type="match status" value="1"/>
</dbReference>
<accession>A0A6L7GML6</accession>
<reference evidence="6 7" key="1">
    <citation type="submission" date="2019-11" db="EMBL/GenBank/DDBJ databases">
        <title>Gordonia sp. nov., a novel actinobacterium isolated from mangrove soil in Hainan.</title>
        <authorList>
            <person name="Huang X."/>
            <person name="Xie Y."/>
            <person name="Chu X."/>
            <person name="Xiao K."/>
        </authorList>
    </citation>
    <scope>NUCLEOTIDE SEQUENCE [LARGE SCALE GENOMIC DNA]</scope>
    <source>
        <strain evidence="6 7">HNM0687</strain>
    </source>
</reference>